<dbReference type="EMBL" id="CP067422">
    <property type="protein sequence ID" value="QQP93729.1"/>
    <property type="molecule type" value="Genomic_DNA"/>
</dbReference>
<feature type="domain" description="Transposase IS200-like" evidence="2">
    <location>
        <begin position="9"/>
        <end position="124"/>
    </location>
</feature>
<evidence type="ECO:0000313" key="3">
    <source>
        <dbReference type="EMBL" id="QQP93729.1"/>
    </source>
</evidence>
<evidence type="ECO:0000313" key="4">
    <source>
        <dbReference type="Proteomes" id="UP000595197"/>
    </source>
</evidence>
<geneLocation type="plasmid" evidence="3 4">
    <name>pTT6-2</name>
</geneLocation>
<dbReference type="RefSeq" id="WP_201083505.1">
    <property type="nucleotide sequence ID" value="NZ_CP067422.1"/>
</dbReference>
<evidence type="ECO:0000256" key="1">
    <source>
        <dbReference type="SAM" id="MobiDB-lite"/>
    </source>
</evidence>
<feature type="compositionally biased region" description="Acidic residues" evidence="1">
    <location>
        <begin position="238"/>
        <end position="250"/>
    </location>
</feature>
<organism evidence="3 4">
    <name type="scientific">Skermanella cutis</name>
    <dbReference type="NCBI Taxonomy" id="2775420"/>
    <lineage>
        <taxon>Bacteria</taxon>
        <taxon>Pseudomonadati</taxon>
        <taxon>Pseudomonadota</taxon>
        <taxon>Alphaproteobacteria</taxon>
        <taxon>Rhodospirillales</taxon>
        <taxon>Azospirillaceae</taxon>
        <taxon>Skermanella</taxon>
    </lineage>
</organism>
<keyword evidence="3" id="KW-0614">Plasmid</keyword>
<protein>
    <submittedName>
        <fullName evidence="3">Transposase</fullName>
    </submittedName>
</protein>
<dbReference type="Pfam" id="PF01797">
    <property type="entry name" value="Y1_Tnp"/>
    <property type="match status" value="1"/>
</dbReference>
<gene>
    <name evidence="3" type="ORF">IGS68_32475</name>
</gene>
<accession>A0ABX7BI10</accession>
<dbReference type="Gene3D" id="3.30.70.1290">
    <property type="entry name" value="Transposase IS200-like"/>
    <property type="match status" value="1"/>
</dbReference>
<reference evidence="3" key="1">
    <citation type="submission" date="2021-02" db="EMBL/GenBank/DDBJ databases">
        <title>Skermanella TT6 skin isolate.</title>
        <authorList>
            <person name="Lee K."/>
            <person name="Ganzorig M."/>
        </authorList>
    </citation>
    <scope>NUCLEOTIDE SEQUENCE</scope>
    <source>
        <strain evidence="3">TT6</strain>
    </source>
</reference>
<dbReference type="SMART" id="SM01321">
    <property type="entry name" value="Y1_Tnp"/>
    <property type="match status" value="1"/>
</dbReference>
<keyword evidence="4" id="KW-1185">Reference proteome</keyword>
<dbReference type="PANTHER" id="PTHR34322">
    <property type="entry name" value="TRANSPOSASE, Y1_TNP DOMAIN-CONTAINING"/>
    <property type="match status" value="1"/>
</dbReference>
<dbReference type="Proteomes" id="UP000595197">
    <property type="component" value="Plasmid pTT6-2"/>
</dbReference>
<feature type="region of interest" description="Disordered" evidence="1">
    <location>
        <begin position="209"/>
        <end position="250"/>
    </location>
</feature>
<sequence length="250" mass="28156">MARPTRLILPGHTHHILQRGNNRQDVFFGDEGRRLFLTYLGEAVAGERCALHAYVLMTNHFHLVVTAGGAESIPRLMQSVGRRYVAHVNRTRGRTGTLWEGRYKSTILDSETYVLACHRYVEANPVRAGVVSQPEDYPWSSYGHNALGRRDPLLAEHPTYAALGRNASERRAAYRKLFGAGPTEEEADILRDATQRGWVPGSEPFRRGIERALGRRVDPPRRGRPPNGSPKLSREAAPVEDDLAWDWDLD</sequence>
<evidence type="ECO:0000259" key="2">
    <source>
        <dbReference type="SMART" id="SM01321"/>
    </source>
</evidence>
<dbReference type="InterPro" id="IPR036515">
    <property type="entry name" value="Transposase_17_sf"/>
</dbReference>
<dbReference type="InterPro" id="IPR002686">
    <property type="entry name" value="Transposase_17"/>
</dbReference>
<proteinExistence type="predicted"/>
<dbReference type="PANTHER" id="PTHR34322:SF2">
    <property type="entry name" value="TRANSPOSASE IS200-LIKE DOMAIN-CONTAINING PROTEIN"/>
    <property type="match status" value="1"/>
</dbReference>
<feature type="compositionally biased region" description="Basic and acidic residues" evidence="1">
    <location>
        <begin position="209"/>
        <end position="221"/>
    </location>
</feature>
<name>A0ABX7BI10_9PROT</name>
<dbReference type="SUPFAM" id="SSF143422">
    <property type="entry name" value="Transposase IS200-like"/>
    <property type="match status" value="1"/>
</dbReference>